<comment type="similarity">
    <text evidence="1">Belongs to the PIH1 family.</text>
</comment>
<organism evidence="3 4">
    <name type="scientific">Cylindrobasidium torrendii FP15055 ss-10</name>
    <dbReference type="NCBI Taxonomy" id="1314674"/>
    <lineage>
        <taxon>Eukaryota</taxon>
        <taxon>Fungi</taxon>
        <taxon>Dikarya</taxon>
        <taxon>Basidiomycota</taxon>
        <taxon>Agaricomycotina</taxon>
        <taxon>Agaricomycetes</taxon>
        <taxon>Agaricomycetidae</taxon>
        <taxon>Agaricales</taxon>
        <taxon>Marasmiineae</taxon>
        <taxon>Physalacriaceae</taxon>
        <taxon>Cylindrobasidium</taxon>
    </lineage>
</organism>
<gene>
    <name evidence="3" type="ORF">CYLTODRAFT_349898</name>
</gene>
<reference evidence="3 4" key="1">
    <citation type="journal article" date="2015" name="Fungal Genet. Biol.">
        <title>Evolution of novel wood decay mechanisms in Agaricales revealed by the genome sequences of Fistulina hepatica and Cylindrobasidium torrendii.</title>
        <authorList>
            <person name="Floudas D."/>
            <person name="Held B.W."/>
            <person name="Riley R."/>
            <person name="Nagy L.G."/>
            <person name="Koehler G."/>
            <person name="Ransdell A.S."/>
            <person name="Younus H."/>
            <person name="Chow J."/>
            <person name="Chiniquy J."/>
            <person name="Lipzen A."/>
            <person name="Tritt A."/>
            <person name="Sun H."/>
            <person name="Haridas S."/>
            <person name="LaButti K."/>
            <person name="Ohm R.A."/>
            <person name="Kues U."/>
            <person name="Blanchette R.A."/>
            <person name="Grigoriev I.V."/>
            <person name="Minto R.E."/>
            <person name="Hibbett D.S."/>
        </authorList>
    </citation>
    <scope>NUCLEOTIDE SEQUENCE [LARGE SCALE GENOMIC DNA]</scope>
    <source>
        <strain evidence="3 4">FP15055 ss-10</strain>
    </source>
</reference>
<dbReference type="Pfam" id="PF08190">
    <property type="entry name" value="PIH1"/>
    <property type="match status" value="1"/>
</dbReference>
<keyword evidence="4" id="KW-1185">Reference proteome</keyword>
<evidence type="ECO:0000256" key="1">
    <source>
        <dbReference type="ARBA" id="ARBA00008511"/>
    </source>
</evidence>
<evidence type="ECO:0000313" key="4">
    <source>
        <dbReference type="Proteomes" id="UP000054007"/>
    </source>
</evidence>
<sequence>MNATGKVTLKPIPGFCIKTSTLQDGKNTPKGIKVFVNIAWESQVPAPPDASDEVIQRAMAGQDDEKMSEGGYYVPVVVSEARSDLDKKGNSSLVFDCIYNKSLKLRALKDPDFKLFLIELGLQQLEAKNGVLLSRTIATPNIVSKGALEPRTVTIPSKAPKPADKVPAKSLIEEVSLPPAGSPWSWTWSKAGAQLKVRIETPHLTKAQIQKAELDIEARRIILAVEGLPNLDIDLSRPEAELIEAHPQTDVASLKRQRPFEVDTAESEWNAKEKVLVITA</sequence>
<dbReference type="PANTHER" id="PTHR22997">
    <property type="entry name" value="PIH1 DOMAIN-CONTAINING PROTEIN 1"/>
    <property type="match status" value="1"/>
</dbReference>
<dbReference type="EMBL" id="KN880487">
    <property type="protein sequence ID" value="KIY69267.1"/>
    <property type="molecule type" value="Genomic_DNA"/>
</dbReference>
<dbReference type="Proteomes" id="UP000054007">
    <property type="component" value="Unassembled WGS sequence"/>
</dbReference>
<dbReference type="GO" id="GO:0005737">
    <property type="term" value="C:cytoplasm"/>
    <property type="evidence" value="ECO:0007669"/>
    <property type="project" value="TreeGrafter"/>
</dbReference>
<name>A0A0D7BFJ5_9AGAR</name>
<dbReference type="PANTHER" id="PTHR22997:SF0">
    <property type="entry name" value="PIH1 DOMAIN-CONTAINING PROTEIN 1"/>
    <property type="match status" value="1"/>
</dbReference>
<dbReference type="AlphaFoldDB" id="A0A0D7BFJ5"/>
<feature type="domain" description="PIH1 N-terminal" evidence="2">
    <location>
        <begin position="9"/>
        <end position="156"/>
    </location>
</feature>
<dbReference type="GO" id="GO:0097255">
    <property type="term" value="C:R2TP complex"/>
    <property type="evidence" value="ECO:0007669"/>
    <property type="project" value="TreeGrafter"/>
</dbReference>
<evidence type="ECO:0000313" key="3">
    <source>
        <dbReference type="EMBL" id="KIY69267.1"/>
    </source>
</evidence>
<dbReference type="InterPro" id="IPR012981">
    <property type="entry name" value="PIH1_N"/>
</dbReference>
<dbReference type="GO" id="GO:0000492">
    <property type="term" value="P:box C/D snoRNP assembly"/>
    <property type="evidence" value="ECO:0007669"/>
    <property type="project" value="TreeGrafter"/>
</dbReference>
<dbReference type="STRING" id="1314674.A0A0D7BFJ5"/>
<protein>
    <recommendedName>
        <fullName evidence="2">PIH1 N-terminal domain-containing protein</fullName>
    </recommendedName>
</protein>
<dbReference type="InterPro" id="IPR050734">
    <property type="entry name" value="PIH1/Kintoun_subfamily"/>
</dbReference>
<dbReference type="GO" id="GO:0006364">
    <property type="term" value="P:rRNA processing"/>
    <property type="evidence" value="ECO:0007669"/>
    <property type="project" value="TreeGrafter"/>
</dbReference>
<dbReference type="OrthoDB" id="5135119at2759"/>
<dbReference type="GO" id="GO:1990904">
    <property type="term" value="C:ribonucleoprotein complex"/>
    <property type="evidence" value="ECO:0007669"/>
    <property type="project" value="TreeGrafter"/>
</dbReference>
<accession>A0A0D7BFJ5</accession>
<evidence type="ECO:0000259" key="2">
    <source>
        <dbReference type="Pfam" id="PF08190"/>
    </source>
</evidence>
<proteinExistence type="inferred from homology"/>